<comment type="caution">
    <text evidence="2">The sequence shown here is derived from an EMBL/GenBank/DDBJ whole genome shotgun (WGS) entry which is preliminary data.</text>
</comment>
<dbReference type="InterPro" id="IPR036259">
    <property type="entry name" value="MFS_trans_sf"/>
</dbReference>
<comment type="similarity">
    <text evidence="1">Belongs to the major facilitator superfamily. Phosphate:H(+) symporter (TC 2.A.1.9) family.</text>
</comment>
<reference evidence="2" key="1">
    <citation type="submission" date="2023-02" db="EMBL/GenBank/DDBJ databases">
        <title>Genome of toxic invasive species Heracleum sosnowskyi carries increased number of genes despite the absence of recent whole-genome duplications.</title>
        <authorList>
            <person name="Schelkunov M."/>
            <person name="Shtratnikova V."/>
            <person name="Makarenko M."/>
            <person name="Klepikova A."/>
            <person name="Omelchenko D."/>
            <person name="Novikova G."/>
            <person name="Obukhova E."/>
            <person name="Bogdanov V."/>
            <person name="Penin A."/>
            <person name="Logacheva M."/>
        </authorList>
    </citation>
    <scope>NUCLEOTIDE SEQUENCE</scope>
    <source>
        <strain evidence="2">Hsosn_3</strain>
        <tissue evidence="2">Leaf</tissue>
    </source>
</reference>
<reference evidence="2" key="2">
    <citation type="submission" date="2023-05" db="EMBL/GenBank/DDBJ databases">
        <authorList>
            <person name="Schelkunov M.I."/>
        </authorList>
    </citation>
    <scope>NUCLEOTIDE SEQUENCE</scope>
    <source>
        <strain evidence="2">Hsosn_3</strain>
        <tissue evidence="2">Leaf</tissue>
    </source>
</reference>
<sequence>MTESSFLFSGDLQEKKVPLLWSKEWALESFYVSSPSLFVSALIETKRRTWALTRPTLGIEPRKGHNELFYKQSPENMKSIAASSLFCASAASSYLSSFLQTMFQ</sequence>
<dbReference type="AlphaFoldDB" id="A0AAD8H1D1"/>
<dbReference type="EMBL" id="JAUIZM010000011">
    <property type="protein sequence ID" value="KAK1357776.1"/>
    <property type="molecule type" value="Genomic_DNA"/>
</dbReference>
<keyword evidence="3" id="KW-1185">Reference proteome</keyword>
<accession>A0AAD8H1D1</accession>
<evidence type="ECO:0000256" key="1">
    <source>
        <dbReference type="ARBA" id="ARBA00044504"/>
    </source>
</evidence>
<gene>
    <name evidence="2" type="ORF">POM88_051032</name>
</gene>
<dbReference type="Proteomes" id="UP001237642">
    <property type="component" value="Unassembled WGS sequence"/>
</dbReference>
<organism evidence="2 3">
    <name type="scientific">Heracleum sosnowskyi</name>
    <dbReference type="NCBI Taxonomy" id="360622"/>
    <lineage>
        <taxon>Eukaryota</taxon>
        <taxon>Viridiplantae</taxon>
        <taxon>Streptophyta</taxon>
        <taxon>Embryophyta</taxon>
        <taxon>Tracheophyta</taxon>
        <taxon>Spermatophyta</taxon>
        <taxon>Magnoliopsida</taxon>
        <taxon>eudicotyledons</taxon>
        <taxon>Gunneridae</taxon>
        <taxon>Pentapetalae</taxon>
        <taxon>asterids</taxon>
        <taxon>campanulids</taxon>
        <taxon>Apiales</taxon>
        <taxon>Apiaceae</taxon>
        <taxon>Apioideae</taxon>
        <taxon>apioid superclade</taxon>
        <taxon>Tordylieae</taxon>
        <taxon>Tordyliinae</taxon>
        <taxon>Heracleum</taxon>
    </lineage>
</organism>
<evidence type="ECO:0000313" key="2">
    <source>
        <dbReference type="EMBL" id="KAK1357776.1"/>
    </source>
</evidence>
<protein>
    <submittedName>
        <fullName evidence="2">Uncharacterized protein</fullName>
    </submittedName>
</protein>
<evidence type="ECO:0000313" key="3">
    <source>
        <dbReference type="Proteomes" id="UP001237642"/>
    </source>
</evidence>
<proteinExistence type="inferred from homology"/>
<name>A0AAD8H1D1_9APIA</name>
<dbReference type="Gene3D" id="1.20.1250.20">
    <property type="entry name" value="MFS general substrate transporter like domains"/>
    <property type="match status" value="1"/>
</dbReference>